<keyword evidence="4 11" id="KW-1133">Transmembrane helix</keyword>
<keyword evidence="3 9" id="KW-0812">Transmembrane</keyword>
<dbReference type="GO" id="GO:0045202">
    <property type="term" value="C:synapse"/>
    <property type="evidence" value="ECO:0007669"/>
    <property type="project" value="GOC"/>
</dbReference>
<dbReference type="Pfam" id="PF00001">
    <property type="entry name" value="7tm_1"/>
    <property type="match status" value="1"/>
</dbReference>
<dbReference type="OMA" id="YARIFCC"/>
<evidence type="ECO:0000313" key="14">
    <source>
        <dbReference type="Proteomes" id="UP000007110"/>
    </source>
</evidence>
<keyword evidence="2" id="KW-1003">Cell membrane</keyword>
<feature type="compositionally biased region" description="Polar residues" evidence="10">
    <location>
        <begin position="335"/>
        <end position="365"/>
    </location>
</feature>
<dbReference type="PROSITE" id="PS00237">
    <property type="entry name" value="G_PROTEIN_RECEP_F1_1"/>
    <property type="match status" value="1"/>
</dbReference>
<feature type="transmembrane region" description="Helical" evidence="11">
    <location>
        <begin position="417"/>
        <end position="439"/>
    </location>
</feature>
<name>A0A7M7RHC3_STRPU</name>
<evidence type="ECO:0000256" key="5">
    <source>
        <dbReference type="ARBA" id="ARBA00023040"/>
    </source>
</evidence>
<dbReference type="KEGG" id="spu:583487"/>
<keyword evidence="6 11" id="KW-0472">Membrane</keyword>
<sequence>MAFWTEATNTEMFSTVQSKEWTDRPFEPAMTINASTFGQVETDEDSVMSSSIATMASSWNASLPDNVELFEFTFENCLFIVLASLMSLTTVLANVILIILMSVDAKLRRYSNYYIISLACADLVVGIFVIPMFSLYTILGRWPLGSIVCELWIIIDFSCVSASVFSICMISVDRYWAVTQPLKHLKRQRRKRSLLIVCAIWILAGLCWIPGVLAHRFILGSFAVDSACLYLPGFTYTLLSNTIIFFCPMVVMVCLYAKMLYALKRHLRSLTEATMMESVDPTYARTFCCCRETINPDSTLAVDHTQSSISTISFSIDSSPTLDVINTIGRHMGATHSNSTSSETLGTNAFESTSRYPGNGSSTNNPAPPSRVLQETHLTQKPLKFTKNAYSNGLRAERVHQRHLANNRLHQRTAQTLGIIVVSFVLCWIFFVILFPVNSYCDCVPLWLYDMSYWLAYMNSTLNPFLYGFNKDFRRAFRRLICPSKKSESNSFSN</sequence>
<dbReference type="EnsemblMetazoa" id="XM_783394">
    <property type="protein sequence ID" value="XP_788487"/>
    <property type="gene ID" value="LOC583487"/>
</dbReference>
<evidence type="ECO:0000256" key="10">
    <source>
        <dbReference type="SAM" id="MobiDB-lite"/>
    </source>
</evidence>
<dbReference type="SUPFAM" id="SSF81321">
    <property type="entry name" value="Family A G protein-coupled receptor-like"/>
    <property type="match status" value="1"/>
</dbReference>
<feature type="transmembrane region" description="Helical" evidence="11">
    <location>
        <begin position="151"/>
        <end position="172"/>
    </location>
</feature>
<evidence type="ECO:0000259" key="12">
    <source>
        <dbReference type="PROSITE" id="PS50262"/>
    </source>
</evidence>
<reference evidence="14" key="1">
    <citation type="submission" date="2015-02" db="EMBL/GenBank/DDBJ databases">
        <title>Genome sequencing for Strongylocentrotus purpuratus.</title>
        <authorList>
            <person name="Murali S."/>
            <person name="Liu Y."/>
            <person name="Vee V."/>
            <person name="English A."/>
            <person name="Wang M."/>
            <person name="Skinner E."/>
            <person name="Han Y."/>
            <person name="Muzny D.M."/>
            <person name="Worley K.C."/>
            <person name="Gibbs R.A."/>
        </authorList>
    </citation>
    <scope>NUCLEOTIDE SEQUENCE</scope>
</reference>
<feature type="transmembrane region" description="Helical" evidence="11">
    <location>
        <begin position="193"/>
        <end position="214"/>
    </location>
</feature>
<dbReference type="RefSeq" id="XP_030848268.1">
    <property type="nucleotide sequence ID" value="XM_030992408.1"/>
</dbReference>
<evidence type="ECO:0000256" key="8">
    <source>
        <dbReference type="ARBA" id="ARBA00023224"/>
    </source>
</evidence>
<dbReference type="PANTHER" id="PTHR24248:SF185">
    <property type="entry name" value="DOPAMINE RECEPTOR 2"/>
    <property type="match status" value="1"/>
</dbReference>
<dbReference type="PRINTS" id="PR00237">
    <property type="entry name" value="GPCRRHODOPSN"/>
</dbReference>
<feature type="domain" description="G-protein coupled receptors family 1 profile" evidence="12">
    <location>
        <begin position="93"/>
        <end position="467"/>
    </location>
</feature>
<dbReference type="GO" id="GO:0016907">
    <property type="term" value="F:G protein-coupled acetylcholine receptor activity"/>
    <property type="evidence" value="ECO:0007669"/>
    <property type="project" value="InterPro"/>
</dbReference>
<dbReference type="GO" id="GO:0030425">
    <property type="term" value="C:dendrite"/>
    <property type="evidence" value="ECO:0000318"/>
    <property type="project" value="GO_Central"/>
</dbReference>
<dbReference type="FunFam" id="1.20.1070.10:FF:000763">
    <property type="entry name" value="Uncharacterized protein"/>
    <property type="match status" value="1"/>
</dbReference>
<evidence type="ECO:0000256" key="3">
    <source>
        <dbReference type="ARBA" id="ARBA00022692"/>
    </source>
</evidence>
<dbReference type="RefSeq" id="XP_788487.1">
    <property type="nucleotide sequence ID" value="XM_783394.5"/>
</dbReference>
<dbReference type="GO" id="GO:0005886">
    <property type="term" value="C:plasma membrane"/>
    <property type="evidence" value="ECO:0000318"/>
    <property type="project" value="GO_Central"/>
</dbReference>
<keyword evidence="7 9" id="KW-0675">Receptor</keyword>
<evidence type="ECO:0000256" key="1">
    <source>
        <dbReference type="ARBA" id="ARBA00004651"/>
    </source>
</evidence>
<keyword evidence="14" id="KW-1185">Reference proteome</keyword>
<comment type="similarity">
    <text evidence="9">Belongs to the G-protein coupled receptor 1 family.</text>
</comment>
<keyword evidence="5 9" id="KW-0297">G-protein coupled receptor</keyword>
<evidence type="ECO:0000256" key="6">
    <source>
        <dbReference type="ARBA" id="ARBA00023136"/>
    </source>
</evidence>
<dbReference type="EnsemblMetazoa" id="XM_030992408">
    <property type="protein sequence ID" value="XP_030848268"/>
    <property type="gene ID" value="LOC583487"/>
</dbReference>
<dbReference type="CDD" id="cd14967">
    <property type="entry name" value="7tmA_amine_R-like"/>
    <property type="match status" value="1"/>
</dbReference>
<evidence type="ECO:0000256" key="2">
    <source>
        <dbReference type="ARBA" id="ARBA00022475"/>
    </source>
</evidence>
<dbReference type="GO" id="GO:0004969">
    <property type="term" value="F:histamine receptor activity"/>
    <property type="evidence" value="ECO:0000318"/>
    <property type="project" value="GO_Central"/>
</dbReference>
<comment type="subcellular location">
    <subcellularLocation>
        <location evidence="1">Cell membrane</location>
        <topology evidence="1">Multi-pass membrane protein</topology>
    </subcellularLocation>
</comment>
<dbReference type="InterPro" id="IPR000276">
    <property type="entry name" value="GPCR_Rhodpsn"/>
</dbReference>
<dbReference type="SMART" id="SM01381">
    <property type="entry name" value="7TM_GPCR_Srsx"/>
    <property type="match status" value="1"/>
</dbReference>
<feature type="transmembrane region" description="Helical" evidence="11">
    <location>
        <begin position="234"/>
        <end position="257"/>
    </location>
</feature>
<evidence type="ECO:0000256" key="9">
    <source>
        <dbReference type="RuleBase" id="RU000688"/>
    </source>
</evidence>
<organism evidence="13 14">
    <name type="scientific">Strongylocentrotus purpuratus</name>
    <name type="common">Purple sea urchin</name>
    <dbReference type="NCBI Taxonomy" id="7668"/>
    <lineage>
        <taxon>Eukaryota</taxon>
        <taxon>Metazoa</taxon>
        <taxon>Echinodermata</taxon>
        <taxon>Eleutherozoa</taxon>
        <taxon>Echinozoa</taxon>
        <taxon>Echinoidea</taxon>
        <taxon>Euechinoidea</taxon>
        <taxon>Echinacea</taxon>
        <taxon>Camarodonta</taxon>
        <taxon>Echinidea</taxon>
        <taxon>Strongylocentrotidae</taxon>
        <taxon>Strongylocentrotus</taxon>
    </lineage>
</organism>
<dbReference type="Gene3D" id="1.20.1070.10">
    <property type="entry name" value="Rhodopsin 7-helix transmembrane proteins"/>
    <property type="match status" value="2"/>
</dbReference>
<dbReference type="InParanoid" id="A0A7M7RHC3"/>
<evidence type="ECO:0000313" key="13">
    <source>
        <dbReference type="EnsemblMetazoa" id="XP_788487"/>
    </source>
</evidence>
<evidence type="ECO:0000256" key="7">
    <source>
        <dbReference type="ARBA" id="ARBA00023170"/>
    </source>
</evidence>
<dbReference type="InterPro" id="IPR017452">
    <property type="entry name" value="GPCR_Rhodpsn_7TM"/>
</dbReference>
<dbReference type="Proteomes" id="UP000007110">
    <property type="component" value="Unassembled WGS sequence"/>
</dbReference>
<evidence type="ECO:0000256" key="11">
    <source>
        <dbReference type="SAM" id="Phobius"/>
    </source>
</evidence>
<proteinExistence type="inferred from homology"/>
<dbReference type="GO" id="GO:0007268">
    <property type="term" value="P:chemical synaptic transmission"/>
    <property type="evidence" value="ECO:0000318"/>
    <property type="project" value="GO_Central"/>
</dbReference>
<dbReference type="GeneID" id="583487"/>
<dbReference type="FunFam" id="1.20.1070.10:FF:000585">
    <property type="entry name" value="Uncharacterized protein"/>
    <property type="match status" value="1"/>
</dbReference>
<evidence type="ECO:0000256" key="4">
    <source>
        <dbReference type="ARBA" id="ARBA00022989"/>
    </source>
</evidence>
<protein>
    <recommendedName>
        <fullName evidence="12">G-protein coupled receptors family 1 profile domain-containing protein</fullName>
    </recommendedName>
</protein>
<keyword evidence="8 9" id="KW-0807">Transducer</keyword>
<feature type="transmembrane region" description="Helical" evidence="11">
    <location>
        <begin position="78"/>
        <end position="101"/>
    </location>
</feature>
<dbReference type="PRINTS" id="PR00243">
    <property type="entry name" value="MUSCARINICR"/>
</dbReference>
<dbReference type="OrthoDB" id="10071887at2759"/>
<reference evidence="13" key="2">
    <citation type="submission" date="2021-01" db="UniProtKB">
        <authorList>
            <consortium name="EnsemblMetazoa"/>
        </authorList>
    </citation>
    <scope>IDENTIFICATION</scope>
</reference>
<feature type="transmembrane region" description="Helical" evidence="11">
    <location>
        <begin position="451"/>
        <end position="469"/>
    </location>
</feature>
<dbReference type="GO" id="GO:0007187">
    <property type="term" value="P:G protein-coupled receptor signaling pathway, coupled to cyclic nucleotide second messenger"/>
    <property type="evidence" value="ECO:0000318"/>
    <property type="project" value="GO_Central"/>
</dbReference>
<dbReference type="PANTHER" id="PTHR24248">
    <property type="entry name" value="ADRENERGIC RECEPTOR-RELATED G-PROTEIN COUPLED RECEPTOR"/>
    <property type="match status" value="1"/>
</dbReference>
<accession>A0A7M7RHC3</accession>
<dbReference type="InterPro" id="IPR000995">
    <property type="entry name" value="Musac_Ach_rcpt"/>
</dbReference>
<feature type="region of interest" description="Disordered" evidence="10">
    <location>
        <begin position="333"/>
        <end position="371"/>
    </location>
</feature>
<dbReference type="AlphaFoldDB" id="A0A7M7RHC3"/>
<dbReference type="PROSITE" id="PS50262">
    <property type="entry name" value="G_PROTEIN_RECEP_F1_2"/>
    <property type="match status" value="1"/>
</dbReference>
<feature type="transmembrane region" description="Helical" evidence="11">
    <location>
        <begin position="113"/>
        <end position="139"/>
    </location>
</feature>